<evidence type="ECO:0000313" key="10">
    <source>
        <dbReference type="EMBL" id="KKQ70730.1"/>
    </source>
</evidence>
<feature type="transmembrane region" description="Helical" evidence="8">
    <location>
        <begin position="235"/>
        <end position="253"/>
    </location>
</feature>
<organism evidence="10 11">
    <name type="scientific">Candidatus Falkowbacteria bacterium GW2011_GWE1_38_31</name>
    <dbReference type="NCBI Taxonomy" id="1618638"/>
    <lineage>
        <taxon>Bacteria</taxon>
        <taxon>Candidatus Falkowiibacteriota</taxon>
    </lineage>
</organism>
<dbReference type="EMBL" id="LBUU01000003">
    <property type="protein sequence ID" value="KKQ70730.1"/>
    <property type="molecule type" value="Genomic_DNA"/>
</dbReference>
<protein>
    <recommendedName>
        <fullName evidence="9">Glycosyltransferase RgtA/B/C/D-like domain-containing protein</fullName>
    </recommendedName>
</protein>
<dbReference type="PANTHER" id="PTHR33908:SF11">
    <property type="entry name" value="MEMBRANE PROTEIN"/>
    <property type="match status" value="1"/>
</dbReference>
<keyword evidence="2" id="KW-1003">Cell membrane</keyword>
<evidence type="ECO:0000256" key="2">
    <source>
        <dbReference type="ARBA" id="ARBA00022475"/>
    </source>
</evidence>
<keyword evidence="3" id="KW-0328">Glycosyltransferase</keyword>
<feature type="transmembrane region" description="Helical" evidence="8">
    <location>
        <begin position="107"/>
        <end position="126"/>
    </location>
</feature>
<reference evidence="10" key="1">
    <citation type="journal article" date="2015" name="Nature">
        <title>rRNA introns, odd ribosomes, and small enigmatic genomes across a large radiation of phyla.</title>
        <authorList>
            <person name="Brown C.T."/>
            <person name="Hug L.A."/>
            <person name="Thomas B.C."/>
            <person name="Sharon I."/>
            <person name="Castelle C.J."/>
            <person name="Singh A."/>
            <person name="Wilkins M.J."/>
            <person name="Williams K.H."/>
            <person name="Banfield J.F."/>
        </authorList>
    </citation>
    <scope>NUCLEOTIDE SEQUENCE [LARGE SCALE GENOMIC DNA]</scope>
</reference>
<dbReference type="GO" id="GO:0016763">
    <property type="term" value="F:pentosyltransferase activity"/>
    <property type="evidence" value="ECO:0007669"/>
    <property type="project" value="TreeGrafter"/>
</dbReference>
<feature type="transmembrane region" description="Helical" evidence="8">
    <location>
        <begin position="259"/>
        <end position="275"/>
    </location>
</feature>
<feature type="transmembrane region" description="Helical" evidence="8">
    <location>
        <begin position="159"/>
        <end position="177"/>
    </location>
</feature>
<dbReference type="GO" id="GO:0005886">
    <property type="term" value="C:plasma membrane"/>
    <property type="evidence" value="ECO:0007669"/>
    <property type="project" value="UniProtKB-SubCell"/>
</dbReference>
<accession>A0A0G0K5K9</accession>
<evidence type="ECO:0000256" key="1">
    <source>
        <dbReference type="ARBA" id="ARBA00004651"/>
    </source>
</evidence>
<feature type="transmembrane region" description="Helical" evidence="8">
    <location>
        <begin position="25"/>
        <end position="45"/>
    </location>
</feature>
<evidence type="ECO:0000256" key="8">
    <source>
        <dbReference type="SAM" id="Phobius"/>
    </source>
</evidence>
<dbReference type="Proteomes" id="UP000034022">
    <property type="component" value="Unassembled WGS sequence"/>
</dbReference>
<gene>
    <name evidence="10" type="ORF">US91_C0003G0060</name>
</gene>
<feature type="transmembrane region" description="Helical" evidence="8">
    <location>
        <begin position="366"/>
        <end position="388"/>
    </location>
</feature>
<name>A0A0G0K5K9_9BACT</name>
<comment type="subcellular location">
    <subcellularLocation>
        <location evidence="1">Cell membrane</location>
        <topology evidence="1">Multi-pass membrane protein</topology>
    </subcellularLocation>
</comment>
<feature type="transmembrane region" description="Helical" evidence="8">
    <location>
        <begin position="400"/>
        <end position="420"/>
    </location>
</feature>
<feature type="transmembrane region" description="Helical" evidence="8">
    <location>
        <begin position="440"/>
        <end position="459"/>
    </location>
</feature>
<dbReference type="Pfam" id="PF13231">
    <property type="entry name" value="PMT_2"/>
    <property type="match status" value="1"/>
</dbReference>
<evidence type="ECO:0000313" key="11">
    <source>
        <dbReference type="Proteomes" id="UP000034022"/>
    </source>
</evidence>
<evidence type="ECO:0000256" key="4">
    <source>
        <dbReference type="ARBA" id="ARBA00022679"/>
    </source>
</evidence>
<feature type="transmembrane region" description="Helical" evidence="8">
    <location>
        <begin position="493"/>
        <end position="516"/>
    </location>
</feature>
<evidence type="ECO:0000256" key="5">
    <source>
        <dbReference type="ARBA" id="ARBA00022692"/>
    </source>
</evidence>
<dbReference type="InterPro" id="IPR050297">
    <property type="entry name" value="LipidA_mod_glycosyltrf_83"/>
</dbReference>
<dbReference type="AlphaFoldDB" id="A0A0G0K5K9"/>
<evidence type="ECO:0000256" key="7">
    <source>
        <dbReference type="ARBA" id="ARBA00023136"/>
    </source>
</evidence>
<evidence type="ECO:0000256" key="3">
    <source>
        <dbReference type="ARBA" id="ARBA00022676"/>
    </source>
</evidence>
<keyword evidence="6 8" id="KW-1133">Transmembrane helix</keyword>
<dbReference type="InterPro" id="IPR038731">
    <property type="entry name" value="RgtA/B/C-like"/>
</dbReference>
<dbReference type="PANTHER" id="PTHR33908">
    <property type="entry name" value="MANNOSYLTRANSFERASE YKCB-RELATED"/>
    <property type="match status" value="1"/>
</dbReference>
<keyword evidence="7 8" id="KW-0472">Membrane</keyword>
<evidence type="ECO:0000256" key="6">
    <source>
        <dbReference type="ARBA" id="ARBA00022989"/>
    </source>
</evidence>
<feature type="transmembrane region" description="Helical" evidence="8">
    <location>
        <begin position="282"/>
        <end position="299"/>
    </location>
</feature>
<keyword evidence="5 8" id="KW-0812">Transmembrane</keyword>
<evidence type="ECO:0000259" key="9">
    <source>
        <dbReference type="Pfam" id="PF13231"/>
    </source>
</evidence>
<feature type="domain" description="Glycosyltransferase RgtA/B/C/D-like" evidence="9">
    <location>
        <begin position="140"/>
        <end position="212"/>
    </location>
</feature>
<feature type="transmembrane region" description="Helical" evidence="8">
    <location>
        <begin position="132"/>
        <end position="152"/>
    </location>
</feature>
<feature type="transmembrane region" description="Helical" evidence="8">
    <location>
        <begin position="183"/>
        <end position="203"/>
    </location>
</feature>
<proteinExistence type="predicted"/>
<sequence>MFEKKQNFVFLMIIIIKKIQNNWQFLMVILLSVLFFLGTSSFNYYTQKYIDDKGKTQEFIRWASPDETANYIFTKLYAQEGKISFSESYNLYTKDIMHPRSVRSDSGVLRPMSFLGIILIYGKIASVFGYQIIPYLTPFFGALGIVFFYLLIKELFNKSNAWLSASMLAVFPPYIFYTARSMFHNVLFMVLVIIGLYFFVISIKSRKKYLISLKELSFLKRLKNIFRNLYAKRNLLEIVFSALAGAFFGLAVITRASELLWLAPVLFFLWLFNFRKIGFVRLFIFVLFFLIALFPAMRYNKILYGSYYNSGYAEMNQSLVGIAAAGTDLAHSTIKGAFSAYSETLNKIKDIVFHFGFHPRLSLRMVIAYFIKMFAWLFWAGILGFITYLFNYKKQTKKQWLFIILLIMISAILVLYYGSWVFNDNPDKTRHTIGNSYTRYWLPIYLGAMPFAAMFIMRLTRAVLSLINKLFGERGKSKTGNLSLFAKKINQKFYYTALRFIFLFLFFYISISYVLFGSEEGLIFLAQRQMNSRYEWQEVMSLTENNSTIITFYHDKLFFPERKVIVGLFNDQNMNREYANLVDLLPVYYYNFTLPEKDFEYLNSRRLADVGLSLTKTKQITGDFTLYRINKRVEAKDIEKQPRQE</sequence>
<comment type="caution">
    <text evidence="10">The sequence shown here is derived from an EMBL/GenBank/DDBJ whole genome shotgun (WGS) entry which is preliminary data.</text>
</comment>
<dbReference type="GO" id="GO:0009103">
    <property type="term" value="P:lipopolysaccharide biosynthetic process"/>
    <property type="evidence" value="ECO:0007669"/>
    <property type="project" value="UniProtKB-ARBA"/>
</dbReference>
<keyword evidence="4" id="KW-0808">Transferase</keyword>